<organism evidence="18 19">
    <name type="scientific">Oryzias latipes</name>
    <name type="common">Japanese rice fish</name>
    <name type="synonym">Japanese killifish</name>
    <dbReference type="NCBI Taxonomy" id="8090"/>
    <lineage>
        <taxon>Eukaryota</taxon>
        <taxon>Metazoa</taxon>
        <taxon>Chordata</taxon>
        <taxon>Craniata</taxon>
        <taxon>Vertebrata</taxon>
        <taxon>Euteleostomi</taxon>
        <taxon>Actinopterygii</taxon>
        <taxon>Neopterygii</taxon>
        <taxon>Teleostei</taxon>
        <taxon>Neoteleostei</taxon>
        <taxon>Acanthomorphata</taxon>
        <taxon>Ovalentaria</taxon>
        <taxon>Atherinomorphae</taxon>
        <taxon>Beloniformes</taxon>
        <taxon>Adrianichthyidae</taxon>
        <taxon>Oryziinae</taxon>
        <taxon>Oryzias</taxon>
    </lineage>
</organism>
<feature type="compositionally biased region" description="Acidic residues" evidence="12">
    <location>
        <begin position="236"/>
        <end position="245"/>
    </location>
</feature>
<keyword evidence="8" id="KW-0677">Repeat</keyword>
<feature type="transmembrane region" description="Helical" evidence="13">
    <location>
        <begin position="100"/>
        <end position="125"/>
    </location>
</feature>
<dbReference type="InterPro" id="IPR027417">
    <property type="entry name" value="P-loop_NTPase"/>
</dbReference>
<keyword evidence="13" id="KW-0812">Transmembrane</keyword>
<feature type="compositionally biased region" description="Basic and acidic residues" evidence="12">
    <location>
        <begin position="1380"/>
        <end position="1393"/>
    </location>
</feature>
<feature type="region of interest" description="Disordered" evidence="12">
    <location>
        <begin position="1494"/>
        <end position="1540"/>
    </location>
</feature>
<feature type="compositionally biased region" description="Low complexity" evidence="12">
    <location>
        <begin position="476"/>
        <end position="487"/>
    </location>
</feature>
<dbReference type="InterPro" id="IPR036028">
    <property type="entry name" value="SH3-like_dom_sf"/>
</dbReference>
<dbReference type="PROSITE" id="PS50106">
    <property type="entry name" value="PDZ"/>
    <property type="match status" value="3"/>
</dbReference>
<keyword evidence="4" id="KW-0796">Tight junction</keyword>
<feature type="region of interest" description="Disordered" evidence="12">
    <location>
        <begin position="415"/>
        <end position="530"/>
    </location>
</feature>
<feature type="region of interest" description="Disordered" evidence="12">
    <location>
        <begin position="212"/>
        <end position="307"/>
    </location>
</feature>
<dbReference type="PRINTS" id="PR01597">
    <property type="entry name" value="ZONOCCLUDNS"/>
</dbReference>
<keyword evidence="7" id="KW-0597">Phosphoprotein</keyword>
<feature type="compositionally biased region" description="Low complexity" evidence="12">
    <location>
        <begin position="1515"/>
        <end position="1526"/>
    </location>
</feature>
<dbReference type="PROSITE" id="PS50052">
    <property type="entry name" value="GUANYLATE_KINASE_2"/>
    <property type="match status" value="1"/>
</dbReference>
<sequence>MAAWSAERVSLGGSWLVPGVGAGGCPELLGGGGVLVWGCGRPSPVGPCVGFSRRGGGAALLVGLGRRSLSLRASLLSGSGGLAAVLLALAWVAGLVARAAVVPCWFPCGVGGIPAAAAAAFLFFIKAVAKKQTNIFLSCWLVLLCHSWGRDNPHFQSGETSIVISDVLKGGPAEGLLQENDRVVMVNAVSMDNVEHSYAVKQLRNSGKVAKITIRRKRKMQLPVSRSGDRETMSEREEDTDEEDGYDHRGRSGQNAYGVASGSMSRHHDRERSSSAKRDHSASREVSVSPRSDRRSQTSSAPLKPAKVTLVKSRKNEEYGLRLASHIFVKDISPESLAARDGNIQEGDVVLKINGTVTENLSLTDAKKLIERSKGKLKMVVQRDERATLLNIPDLDDSIPSANNSDRDDISEIHSLTSDHSNRSHGRGPSRSPDRHELSEPLHQSPRQMSNGSHRSRDEDRISKLGAIPSSAINLDDGASSQASDQGSSRDDKQLPPLPEPKPVYAQPGQPDVDLPVSPTDAPVPSAAHDDSILRPSMKLVTFKKGESVGLRLAGGNDVGIFVAGVLEDSPAAKEGLEEGDQILRVNNVDFANIIREEAVLFLLDLPRGEEITILAQKKKDVYRRIVESDVGDSFYIRTHFEYEKESPYGLSFNKGEVFRVVDTLYNGKLGSWLAIRIGKNHQEVERGIIPNKNRAEQLSSVQYTLPKTPGGDRADFWRFRGLRSSKRNLRKSREDLSAQPVQTKFPAYERVVLREAGFLRPVVIFGPIADVAREKLAREEPTIFELARSEPRDAGTDQKSSGIIRLHTIKQIIDQDKHAVLDITPNAVDRLNYAQWYPIVVFLNPDSKQGVKTMRTRLCPESRKSARKLFDRALKLRKNNHHLFTSTLTLNSLNDGWFGALKQSIKDQQSQLVWVSEGKADGVGDDDLDIHDDRLSYLSAPGSEYSMYSTDSRHTSDYEDTDTEGGAYTDQELDETLNDDVGPPTEPAITRSSEPVREDPPVIQEPPGYSGYQHSVQGDPLNRIDPAGFKAPAPQQVMFQKDPYSMENMGRINKPTTYSPQQLYRDYDHPPSRYDVNSSVGGFPESKYRNYDNLPYENSVSHYDQQPWSSYNQPQHSATNPQSYDLRTPYSDSSDPQYTPPLRIDEPPPQTGFDGRPRYGKPVPQGHIRHDDLPPSFPGSDLHYNQESLLNTYPSASRSPEPPTPRLAYNQGPTMQQKGYKPHQYDPPHANSESSLTPPPKAEAPSPSRDQLPEDDPAMRPQSVLTRVKMFENKRSVSVDRARDTGDSSNKVSSLYSSGGVIPKANSLSNLDQDKAYRAPEAQRPPPKAAGEIVRPNHYDPDEDADYYRKQLSLLDKLHTGPNKPQLQAQTSQSFPRTEILEKPTPAEKKYEPIPQMTPSLPPAKLPKPPVEGQILIYPPNLSTAKPPAREDTVQTNFLPHKSFPEKSPVNGTGDQPPKTAPTAGAPSSFNRFVPKPFTTSAKPYTRMFDSPKFSHNLLPNDKPESAPKVNTSIPVKPQIPQQPQNSENEPRPKYQQNNVNAVPKAIPVSPSALEDDEEDEGHTVVATARGIFNSNGGVLSSIETGVSIIIPQGAIPDGVEQEIYFKVCRDNSILPPLDKEKGETLLSPLVMCGPHGLKFLKPVELRLPHCDPKSWQNKSLPGDPNYLVGANCVSVLIDHF</sequence>
<dbReference type="FunFam" id="3.40.50.300:FF:000110">
    <property type="entry name" value="tight junction protein ZO-1 isoform X1"/>
    <property type="match status" value="1"/>
</dbReference>
<keyword evidence="9" id="KW-0965">Cell junction</keyword>
<dbReference type="FunFam" id="2.30.42.10:FF:000013">
    <property type="entry name" value="Putative tight junction protein ZO-1"/>
    <property type="match status" value="1"/>
</dbReference>
<feature type="domain" description="Guanylate kinase-like" evidence="15">
    <location>
        <begin position="806"/>
        <end position="907"/>
    </location>
</feature>
<feature type="region of interest" description="Disordered" evidence="12">
    <location>
        <begin position="1048"/>
        <end position="1084"/>
    </location>
</feature>
<evidence type="ECO:0000256" key="9">
    <source>
        <dbReference type="ARBA" id="ARBA00022949"/>
    </source>
</evidence>
<evidence type="ECO:0000256" key="8">
    <source>
        <dbReference type="ARBA" id="ARBA00022737"/>
    </source>
</evidence>
<dbReference type="Proteomes" id="UP000265200">
    <property type="component" value="Chromosome 3"/>
</dbReference>
<evidence type="ECO:0000256" key="1">
    <source>
        <dbReference type="ARBA" id="ARBA00004413"/>
    </source>
</evidence>
<proteinExistence type="inferred from homology"/>
<dbReference type="InterPro" id="IPR008145">
    <property type="entry name" value="GK/Ca_channel_bsu"/>
</dbReference>
<dbReference type="SMART" id="SM00218">
    <property type="entry name" value="ZU5"/>
    <property type="match status" value="1"/>
</dbReference>
<keyword evidence="5 11" id="KW-0728">SH3 domain</keyword>
<dbReference type="Pfam" id="PF07653">
    <property type="entry name" value="SH3_2"/>
    <property type="match status" value="1"/>
</dbReference>
<feature type="compositionally biased region" description="Polar residues" evidence="12">
    <location>
        <begin position="1184"/>
        <end position="1199"/>
    </location>
</feature>
<evidence type="ECO:0000256" key="11">
    <source>
        <dbReference type="PROSITE-ProRule" id="PRU00192"/>
    </source>
</evidence>
<dbReference type="CDD" id="cd12026">
    <property type="entry name" value="SH3_ZO-1"/>
    <property type="match status" value="1"/>
</dbReference>
<dbReference type="InterPro" id="IPR001452">
    <property type="entry name" value="SH3_domain"/>
</dbReference>
<evidence type="ECO:0000256" key="6">
    <source>
        <dbReference type="ARBA" id="ARBA00022475"/>
    </source>
</evidence>
<dbReference type="PANTHER" id="PTHR13865">
    <property type="entry name" value="TIGHT JUNCTION PROTEIN"/>
    <property type="match status" value="1"/>
</dbReference>
<keyword evidence="13" id="KW-1133">Transmembrane helix</keyword>
<evidence type="ECO:0000259" key="14">
    <source>
        <dbReference type="PROSITE" id="PS50002"/>
    </source>
</evidence>
<feature type="compositionally biased region" description="Basic and acidic residues" evidence="12">
    <location>
        <begin position="266"/>
        <end position="283"/>
    </location>
</feature>
<dbReference type="PANTHER" id="PTHR13865:SF31">
    <property type="entry name" value="TIGHT JUNCTION PROTEIN ZO-1 ISOFORM X1"/>
    <property type="match status" value="1"/>
</dbReference>
<dbReference type="InterPro" id="IPR001478">
    <property type="entry name" value="PDZ"/>
</dbReference>
<dbReference type="InterPro" id="IPR008144">
    <property type="entry name" value="Guanylate_kin-like_dom"/>
</dbReference>
<dbReference type="Pfam" id="PF00625">
    <property type="entry name" value="Guanylate_kin"/>
    <property type="match status" value="1"/>
</dbReference>
<dbReference type="Ensembl" id="ENSORLT00015017365.1">
    <property type="protein sequence ID" value="ENSORLP00015010714.1"/>
    <property type="gene ID" value="ENSORLG00015011828.1"/>
</dbReference>
<evidence type="ECO:0000313" key="19">
    <source>
        <dbReference type="Proteomes" id="UP000265200"/>
    </source>
</evidence>
<reference evidence="18 19" key="2">
    <citation type="submission" date="2017-04" db="EMBL/GenBank/DDBJ databases">
        <title>CpG methylation of centromeres and impact of large insertions on vertebrate speciation.</title>
        <authorList>
            <person name="Ichikawa K."/>
            <person name="Yoshimura J."/>
            <person name="Morishita S."/>
        </authorList>
    </citation>
    <scope>NUCLEOTIDE SEQUENCE</scope>
    <source>
        <strain evidence="18 19">HSOK</strain>
    </source>
</reference>
<evidence type="ECO:0000259" key="16">
    <source>
        <dbReference type="PROSITE" id="PS50106"/>
    </source>
</evidence>
<evidence type="ECO:0000259" key="15">
    <source>
        <dbReference type="PROSITE" id="PS50052"/>
    </source>
</evidence>
<evidence type="ECO:0000256" key="5">
    <source>
        <dbReference type="ARBA" id="ARBA00022443"/>
    </source>
</evidence>
<evidence type="ECO:0000259" key="17">
    <source>
        <dbReference type="PROSITE" id="PS51145"/>
    </source>
</evidence>
<feature type="region of interest" description="Disordered" evidence="12">
    <location>
        <begin position="945"/>
        <end position="1030"/>
    </location>
</feature>
<dbReference type="CDD" id="cd06728">
    <property type="entry name" value="PDZ2_ZO1-like_ds"/>
    <property type="match status" value="1"/>
</dbReference>
<reference key="1">
    <citation type="journal article" date="2007" name="Nature">
        <title>The medaka draft genome and insights into vertebrate genome evolution.</title>
        <authorList>
            <person name="Kasahara M."/>
            <person name="Naruse K."/>
            <person name="Sasaki S."/>
            <person name="Nakatani Y."/>
            <person name="Qu W."/>
            <person name="Ahsan B."/>
            <person name="Yamada T."/>
            <person name="Nagayasu Y."/>
            <person name="Doi K."/>
            <person name="Kasai Y."/>
            <person name="Jindo T."/>
            <person name="Kobayashi D."/>
            <person name="Shimada A."/>
            <person name="Toyoda A."/>
            <person name="Kuroki Y."/>
            <person name="Fujiyama A."/>
            <person name="Sasaki T."/>
            <person name="Shimizu A."/>
            <person name="Asakawa S."/>
            <person name="Shimizu N."/>
            <person name="Hashimoto S."/>
            <person name="Yang J."/>
            <person name="Lee Y."/>
            <person name="Matsushima K."/>
            <person name="Sugano S."/>
            <person name="Sakaizumi M."/>
            <person name="Narita T."/>
            <person name="Ohishi K."/>
            <person name="Haga S."/>
            <person name="Ohta F."/>
            <person name="Nomoto H."/>
            <person name="Nogata K."/>
            <person name="Morishita T."/>
            <person name="Endo T."/>
            <person name="Shin-I T."/>
            <person name="Takeda H."/>
            <person name="Morishita S."/>
            <person name="Kohara Y."/>
        </authorList>
    </citation>
    <scope>NUCLEOTIDE SEQUENCE [LARGE SCALE GENOMIC DNA]</scope>
    <source>
        <strain>Hd-rR</strain>
    </source>
</reference>
<feature type="domain" description="PDZ" evidence="16">
    <location>
        <begin position="537"/>
        <end position="618"/>
    </location>
</feature>
<keyword evidence="6" id="KW-1003">Cell membrane</keyword>
<feature type="domain" description="ZU5" evidence="17">
    <location>
        <begin position="1568"/>
        <end position="1682"/>
    </location>
</feature>
<evidence type="ECO:0000256" key="10">
    <source>
        <dbReference type="ARBA" id="ARBA00023136"/>
    </source>
</evidence>
<dbReference type="PROSITE" id="PS51145">
    <property type="entry name" value="ZU5"/>
    <property type="match status" value="1"/>
</dbReference>
<feature type="domain" description="PDZ" evidence="16">
    <location>
        <begin position="149"/>
        <end position="218"/>
    </location>
</feature>
<dbReference type="Pfam" id="PF00595">
    <property type="entry name" value="PDZ"/>
    <property type="match status" value="3"/>
</dbReference>
<dbReference type="SUPFAM" id="SSF52540">
    <property type="entry name" value="P-loop containing nucleoside triphosphate hydrolases"/>
    <property type="match status" value="1"/>
</dbReference>
<dbReference type="InterPro" id="IPR036034">
    <property type="entry name" value="PDZ_sf"/>
</dbReference>
<feature type="region of interest" description="Disordered" evidence="12">
    <location>
        <begin position="1097"/>
        <end position="1482"/>
    </location>
</feature>
<name>A0A3P9HT71_ORYLA</name>
<dbReference type="SMART" id="SM00072">
    <property type="entry name" value="GuKc"/>
    <property type="match status" value="1"/>
</dbReference>
<feature type="compositionally biased region" description="Polar residues" evidence="12">
    <location>
        <begin position="1288"/>
        <end position="1298"/>
    </location>
</feature>
<feature type="domain" description="SH3" evidence="14">
    <location>
        <begin position="632"/>
        <end position="700"/>
    </location>
</feature>
<evidence type="ECO:0000313" key="18">
    <source>
        <dbReference type="Ensembl" id="ENSORLP00015010714.1"/>
    </source>
</evidence>
<protein>
    <submittedName>
        <fullName evidence="18">Tight junction protein 1a</fullName>
    </submittedName>
</protein>
<reference evidence="18" key="3">
    <citation type="submission" date="2025-08" db="UniProtKB">
        <authorList>
            <consortium name="Ensembl"/>
        </authorList>
    </citation>
    <scope>IDENTIFICATION</scope>
    <source>
        <strain evidence="18">HSOK</strain>
    </source>
</reference>
<reference evidence="18" key="4">
    <citation type="submission" date="2025-09" db="UniProtKB">
        <authorList>
            <consortium name="Ensembl"/>
        </authorList>
    </citation>
    <scope>IDENTIFICATION</scope>
    <source>
        <strain evidence="18">HSOK</strain>
    </source>
</reference>
<dbReference type="Gene3D" id="2.30.42.10">
    <property type="match status" value="3"/>
</dbReference>
<dbReference type="SMART" id="SM00228">
    <property type="entry name" value="PDZ"/>
    <property type="match status" value="3"/>
</dbReference>
<evidence type="ECO:0000256" key="3">
    <source>
        <dbReference type="ARBA" id="ARBA00007014"/>
    </source>
</evidence>
<feature type="domain" description="PDZ" evidence="16">
    <location>
        <begin position="307"/>
        <end position="385"/>
    </location>
</feature>
<dbReference type="Gene3D" id="2.60.220.30">
    <property type="match status" value="1"/>
</dbReference>
<dbReference type="CDD" id="cd06729">
    <property type="entry name" value="PDZ3_ZO1-like_domain"/>
    <property type="match status" value="1"/>
</dbReference>
<dbReference type="GO" id="GO:0005886">
    <property type="term" value="C:plasma membrane"/>
    <property type="evidence" value="ECO:0007669"/>
    <property type="project" value="UniProtKB-SubCell"/>
</dbReference>
<feature type="compositionally biased region" description="Basic and acidic residues" evidence="12">
    <location>
        <begin position="1270"/>
        <end position="1287"/>
    </location>
</feature>
<accession>A0A3P9HT71</accession>
<dbReference type="CDD" id="cd06727">
    <property type="entry name" value="PDZ1_ZO1-like"/>
    <property type="match status" value="1"/>
</dbReference>
<feature type="transmembrane region" description="Helical" evidence="13">
    <location>
        <begin position="75"/>
        <end position="94"/>
    </location>
</feature>
<dbReference type="PROSITE" id="PS50002">
    <property type="entry name" value="SH3"/>
    <property type="match status" value="1"/>
</dbReference>
<dbReference type="Pfam" id="PF00791">
    <property type="entry name" value="ZU5"/>
    <property type="match status" value="1"/>
</dbReference>
<dbReference type="SUPFAM" id="SSF50156">
    <property type="entry name" value="PDZ domain-like"/>
    <property type="match status" value="3"/>
</dbReference>
<comment type="similarity">
    <text evidence="3">Belongs to the MAGUK family.</text>
</comment>
<dbReference type="Gene3D" id="3.40.50.300">
    <property type="entry name" value="P-loop containing nucleotide triphosphate hydrolases"/>
    <property type="match status" value="1"/>
</dbReference>
<evidence type="ECO:0000256" key="12">
    <source>
        <dbReference type="SAM" id="MobiDB-lite"/>
    </source>
</evidence>
<dbReference type="GO" id="GO:0005923">
    <property type="term" value="C:bicellular tight junction"/>
    <property type="evidence" value="ECO:0007669"/>
    <property type="project" value="UniProtKB-SubCell"/>
</dbReference>
<feature type="compositionally biased region" description="Polar residues" evidence="12">
    <location>
        <begin position="1097"/>
        <end position="1138"/>
    </location>
</feature>
<dbReference type="InterPro" id="IPR035597">
    <property type="entry name" value="ZO-1_SH3"/>
</dbReference>
<feature type="compositionally biased region" description="Polar residues" evidence="12">
    <location>
        <begin position="1364"/>
        <end position="1377"/>
    </location>
</feature>
<dbReference type="Gene3D" id="2.30.30.40">
    <property type="entry name" value="SH3 Domains"/>
    <property type="match status" value="1"/>
</dbReference>
<dbReference type="FunFam" id="2.30.42.10:FF:000009">
    <property type="entry name" value="Putative tight junction protein ZO-1"/>
    <property type="match status" value="1"/>
</dbReference>
<feature type="compositionally biased region" description="Pro residues" evidence="12">
    <location>
        <begin position="1401"/>
        <end position="1411"/>
    </location>
</feature>
<dbReference type="SUPFAM" id="SSF50044">
    <property type="entry name" value="SH3-domain"/>
    <property type="match status" value="1"/>
</dbReference>
<evidence type="ECO:0000256" key="13">
    <source>
        <dbReference type="SAM" id="Phobius"/>
    </source>
</evidence>
<evidence type="ECO:0000256" key="2">
    <source>
        <dbReference type="ARBA" id="ARBA00004435"/>
    </source>
</evidence>
<dbReference type="InterPro" id="IPR000906">
    <property type="entry name" value="ZU5_dom"/>
</dbReference>
<evidence type="ECO:0000256" key="4">
    <source>
        <dbReference type="ARBA" id="ARBA00022427"/>
    </source>
</evidence>
<evidence type="ECO:0000256" key="7">
    <source>
        <dbReference type="ARBA" id="ARBA00022553"/>
    </source>
</evidence>
<dbReference type="InterPro" id="IPR005418">
    <property type="entry name" value="ZO-1"/>
</dbReference>
<comment type="subcellular location">
    <subcellularLocation>
        <location evidence="2">Cell junction</location>
        <location evidence="2">Tight junction</location>
    </subcellularLocation>
    <subcellularLocation>
        <location evidence="1">Cell membrane</location>
        <topology evidence="1">Peripheral membrane protein</topology>
        <orientation evidence="1">Cytoplasmic side</orientation>
    </subcellularLocation>
</comment>
<keyword evidence="10 13" id="KW-0472">Membrane</keyword>
<dbReference type="FunFam" id="2.60.220.30:FF:000004">
    <property type="entry name" value="tight junction protein ZO-1 isoform X1"/>
    <property type="match status" value="1"/>
</dbReference>
<dbReference type="PRINTS" id="PR01598">
    <property type="entry name" value="ZONOCCLUDNS1"/>
</dbReference>
<dbReference type="InterPro" id="IPR005417">
    <property type="entry name" value="ZO"/>
</dbReference>